<dbReference type="Pfam" id="PF04542">
    <property type="entry name" value="Sigma70_r2"/>
    <property type="match status" value="1"/>
</dbReference>
<evidence type="ECO:0000256" key="2">
    <source>
        <dbReference type="ARBA" id="ARBA00023015"/>
    </source>
</evidence>
<keyword evidence="4" id="KW-0804">Transcription</keyword>
<organism evidence="7 8">
    <name type="scientific">Pontibacillus marinus BH030004 = DSM 16465</name>
    <dbReference type="NCBI Taxonomy" id="1385511"/>
    <lineage>
        <taxon>Bacteria</taxon>
        <taxon>Bacillati</taxon>
        <taxon>Bacillota</taxon>
        <taxon>Bacilli</taxon>
        <taxon>Bacillales</taxon>
        <taxon>Bacillaceae</taxon>
        <taxon>Pontibacillus</taxon>
    </lineage>
</organism>
<evidence type="ECO:0000313" key="7">
    <source>
        <dbReference type="EMBL" id="KGX91827.1"/>
    </source>
</evidence>
<evidence type="ECO:0000259" key="5">
    <source>
        <dbReference type="Pfam" id="PF04542"/>
    </source>
</evidence>
<keyword evidence="8" id="KW-1185">Reference proteome</keyword>
<evidence type="ECO:0000256" key="4">
    <source>
        <dbReference type="ARBA" id="ARBA00023163"/>
    </source>
</evidence>
<evidence type="ECO:0000256" key="1">
    <source>
        <dbReference type="ARBA" id="ARBA00010641"/>
    </source>
</evidence>
<dbReference type="PANTHER" id="PTHR43133">
    <property type="entry name" value="RNA POLYMERASE ECF-TYPE SIGMA FACTO"/>
    <property type="match status" value="1"/>
</dbReference>
<dbReference type="SUPFAM" id="SSF88659">
    <property type="entry name" value="Sigma3 and sigma4 domains of RNA polymerase sigma factors"/>
    <property type="match status" value="1"/>
</dbReference>
<accession>A0A0A5I7L2</accession>
<dbReference type="SUPFAM" id="SSF88946">
    <property type="entry name" value="Sigma2 domain of RNA polymerase sigma factors"/>
    <property type="match status" value="1"/>
</dbReference>
<dbReference type="InterPro" id="IPR007627">
    <property type="entry name" value="RNA_pol_sigma70_r2"/>
</dbReference>
<evidence type="ECO:0000256" key="3">
    <source>
        <dbReference type="ARBA" id="ARBA00023082"/>
    </source>
</evidence>
<keyword evidence="2" id="KW-0805">Transcription regulation</keyword>
<dbReference type="InterPro" id="IPR036388">
    <property type="entry name" value="WH-like_DNA-bd_sf"/>
</dbReference>
<evidence type="ECO:0000313" key="8">
    <source>
        <dbReference type="Proteomes" id="UP000030403"/>
    </source>
</evidence>
<dbReference type="GO" id="GO:0006352">
    <property type="term" value="P:DNA-templated transcription initiation"/>
    <property type="evidence" value="ECO:0007669"/>
    <property type="project" value="InterPro"/>
</dbReference>
<dbReference type="Proteomes" id="UP000030403">
    <property type="component" value="Unassembled WGS sequence"/>
</dbReference>
<dbReference type="NCBIfam" id="TIGR02937">
    <property type="entry name" value="sigma70-ECF"/>
    <property type="match status" value="1"/>
</dbReference>
<reference evidence="7 8" key="1">
    <citation type="submission" date="2013-08" db="EMBL/GenBank/DDBJ databases">
        <authorList>
            <person name="Huang J."/>
            <person name="Wang G."/>
        </authorList>
    </citation>
    <scope>NUCLEOTIDE SEQUENCE [LARGE SCALE GENOMIC DNA]</scope>
    <source>
        <strain evidence="7 8">BH030004</strain>
    </source>
</reference>
<dbReference type="PANTHER" id="PTHR43133:SF60">
    <property type="entry name" value="RNA POLYMERASE SIGMA FACTOR SIGV"/>
    <property type="match status" value="1"/>
</dbReference>
<evidence type="ECO:0000259" key="6">
    <source>
        <dbReference type="Pfam" id="PF08281"/>
    </source>
</evidence>
<dbReference type="Gene3D" id="1.10.1740.10">
    <property type="match status" value="1"/>
</dbReference>
<dbReference type="CDD" id="cd06171">
    <property type="entry name" value="Sigma70_r4"/>
    <property type="match status" value="1"/>
</dbReference>
<dbReference type="InterPro" id="IPR039425">
    <property type="entry name" value="RNA_pol_sigma-70-like"/>
</dbReference>
<dbReference type="eggNOG" id="COG1595">
    <property type="taxonomic scope" value="Bacteria"/>
</dbReference>
<name>A0A0A5I7L2_9BACI</name>
<feature type="domain" description="RNA polymerase sigma factor 70 region 4 type 2" evidence="6">
    <location>
        <begin position="110"/>
        <end position="159"/>
    </location>
</feature>
<dbReference type="InterPro" id="IPR013325">
    <property type="entry name" value="RNA_pol_sigma_r2"/>
</dbReference>
<dbReference type="STRING" id="1385511.GCA_000425225_00071"/>
<keyword evidence="3" id="KW-0731">Sigma factor</keyword>
<dbReference type="GO" id="GO:0016987">
    <property type="term" value="F:sigma factor activity"/>
    <property type="evidence" value="ECO:0007669"/>
    <property type="project" value="UniProtKB-KW"/>
</dbReference>
<proteinExistence type="inferred from homology"/>
<dbReference type="RefSeq" id="WP_027445161.1">
    <property type="nucleotide sequence ID" value="NZ_AULJ01000001.1"/>
</dbReference>
<dbReference type="GO" id="GO:0003677">
    <property type="term" value="F:DNA binding"/>
    <property type="evidence" value="ECO:0007669"/>
    <property type="project" value="InterPro"/>
</dbReference>
<feature type="domain" description="RNA polymerase sigma-70 region 2" evidence="5">
    <location>
        <begin position="15"/>
        <end position="77"/>
    </location>
</feature>
<dbReference type="InterPro" id="IPR013249">
    <property type="entry name" value="RNA_pol_sigma70_r4_t2"/>
</dbReference>
<dbReference type="Gene3D" id="1.10.10.10">
    <property type="entry name" value="Winged helix-like DNA-binding domain superfamily/Winged helix DNA-binding domain"/>
    <property type="match status" value="1"/>
</dbReference>
<dbReference type="InterPro" id="IPR014284">
    <property type="entry name" value="RNA_pol_sigma-70_dom"/>
</dbReference>
<dbReference type="Pfam" id="PF08281">
    <property type="entry name" value="Sigma70_r4_2"/>
    <property type="match status" value="1"/>
</dbReference>
<dbReference type="OrthoDB" id="9794508at2"/>
<sequence>MNVDEKERYLNEAMEQHGDYLKRLIYTYVKDFQKSEDIVQEVFVKFYQNLENFEGRSSIKTYLYRIAVNECNNYLRSWHYRKLEVTEKIKKIKKRISVEGEYIQKEQSQTVAQLVSGLPVKYREVIWLYYYVELTVPEIAEVIKCPANTVKTRLARGRKLAKLTVEESEMEYEY</sequence>
<comment type="similarity">
    <text evidence="1">Belongs to the sigma-70 factor family. ECF subfamily.</text>
</comment>
<dbReference type="InterPro" id="IPR013324">
    <property type="entry name" value="RNA_pol_sigma_r3/r4-like"/>
</dbReference>
<dbReference type="EMBL" id="AVPF01000001">
    <property type="protein sequence ID" value="KGX91827.1"/>
    <property type="molecule type" value="Genomic_DNA"/>
</dbReference>
<gene>
    <name evidence="7" type="ORF">N783_00925</name>
</gene>
<protein>
    <submittedName>
        <fullName evidence="7">RNA polymerase subunit sigma</fullName>
    </submittedName>
</protein>
<comment type="caution">
    <text evidence="7">The sequence shown here is derived from an EMBL/GenBank/DDBJ whole genome shotgun (WGS) entry which is preliminary data.</text>
</comment>
<dbReference type="AlphaFoldDB" id="A0A0A5I7L2"/>